<dbReference type="RefSeq" id="WP_182978856.1">
    <property type="nucleotide sequence ID" value="NZ_BAABGB010000025.1"/>
</dbReference>
<dbReference type="EMBL" id="JABEQE010000006">
    <property type="protein sequence ID" value="MBB2172301.1"/>
    <property type="molecule type" value="Genomic_DNA"/>
</dbReference>
<comment type="caution">
    <text evidence="1">The sequence shown here is derived from an EMBL/GenBank/DDBJ whole genome shotgun (WGS) entry which is preliminary data.</text>
</comment>
<gene>
    <name evidence="1" type="ORF">HLH35_09235</name>
</gene>
<sequence>MGERVGEGNSQGHKTGDSFQARADGKALPLIALFTLHRPVSEDILRDQAIARDGKSLIFRILGGDSMSNDPRHIIIPIFYNHRGAMIFRDRPLRVKPTPSTMQSILGLVNKNSLPKEKTIYQDYFYYGFEFNPKKMRLVNALMGGIFDYFHSIGVTFNYPGVDQSSIAEDWVGRTRYHVVAVMADVRNPYLCAYGYLDPSTNAFIEDDNETNPRSKMKSPAVSVATVKNMIRKGELGEAHIRLAQVQLSAP</sequence>
<evidence type="ECO:0000313" key="2">
    <source>
        <dbReference type="Proteomes" id="UP000577891"/>
    </source>
</evidence>
<evidence type="ECO:0000313" key="1">
    <source>
        <dbReference type="EMBL" id="MBB2172301.1"/>
    </source>
</evidence>
<dbReference type="Proteomes" id="UP000577891">
    <property type="component" value="Unassembled WGS sequence"/>
</dbReference>
<organism evidence="1 2">
    <name type="scientific">Gluconacetobacter asukensis</name>
    <dbReference type="NCBI Taxonomy" id="1017181"/>
    <lineage>
        <taxon>Bacteria</taxon>
        <taxon>Pseudomonadati</taxon>
        <taxon>Pseudomonadota</taxon>
        <taxon>Alphaproteobacteria</taxon>
        <taxon>Acetobacterales</taxon>
        <taxon>Acetobacteraceae</taxon>
        <taxon>Gluconacetobacter</taxon>
    </lineage>
</organism>
<accession>A0A7W4NZR0</accession>
<proteinExistence type="predicted"/>
<reference evidence="1 2" key="1">
    <citation type="submission" date="2020-04" db="EMBL/GenBank/DDBJ databases">
        <title>Description of novel Gluconacetobacter.</title>
        <authorList>
            <person name="Sombolestani A."/>
        </authorList>
    </citation>
    <scope>NUCLEOTIDE SEQUENCE [LARGE SCALE GENOMIC DNA]</scope>
    <source>
        <strain evidence="1 2">LMG 27724</strain>
    </source>
</reference>
<dbReference type="AlphaFoldDB" id="A0A7W4NZR0"/>
<keyword evidence="2" id="KW-1185">Reference proteome</keyword>
<protein>
    <submittedName>
        <fullName evidence="1">Uncharacterized protein</fullName>
    </submittedName>
</protein>
<name>A0A7W4NZR0_9PROT</name>